<dbReference type="Pfam" id="PF12704">
    <property type="entry name" value="MacB_PCD"/>
    <property type="match status" value="1"/>
</dbReference>
<dbReference type="GeneID" id="97557720"/>
<evidence type="ECO:0000256" key="1">
    <source>
        <dbReference type="ARBA" id="ARBA00004651"/>
    </source>
</evidence>
<keyword evidence="4 7" id="KW-1133">Transmembrane helix</keyword>
<dbReference type="STRING" id="59843.A3958_13355"/>
<comment type="caution">
    <text evidence="10">The sequence shown here is derived from an EMBL/GenBank/DDBJ whole genome shotgun (WGS) entry which is preliminary data.</text>
</comment>
<dbReference type="GO" id="GO:0005886">
    <property type="term" value="C:plasma membrane"/>
    <property type="evidence" value="ECO:0007669"/>
    <property type="project" value="UniProtKB-SubCell"/>
</dbReference>
<keyword evidence="5 7" id="KW-0472">Membrane</keyword>
<dbReference type="RefSeq" id="WP_006208195.1">
    <property type="nucleotide sequence ID" value="NZ_CP147845.1"/>
</dbReference>
<feature type="transmembrane region" description="Helical" evidence="7">
    <location>
        <begin position="403"/>
        <end position="428"/>
    </location>
</feature>
<evidence type="ECO:0000256" key="4">
    <source>
        <dbReference type="ARBA" id="ARBA00022989"/>
    </source>
</evidence>
<comment type="similarity">
    <text evidence="6">Belongs to the ABC-4 integral membrane protein family.</text>
</comment>
<keyword evidence="11" id="KW-1185">Reference proteome</keyword>
<protein>
    <submittedName>
        <fullName evidence="10">ABC transporter permease</fullName>
    </submittedName>
</protein>
<gene>
    <name evidence="10" type="ORF">AWU65_13775</name>
</gene>
<reference evidence="10" key="1">
    <citation type="journal article" date="2016" name="Genome Announc.">
        <title>Draft genomes of two strains of Paenibacillus glucanolyticus with capability to degrade lignocellulose.</title>
        <authorList>
            <person name="Mathews S.L."/>
            <person name="Pawlak J."/>
            <person name="Grunden A.M."/>
        </authorList>
    </citation>
    <scope>NUCLEOTIDE SEQUENCE [LARGE SCALE GENOMIC DNA]</scope>
    <source>
        <strain evidence="10">SLM1</strain>
    </source>
</reference>
<dbReference type="GO" id="GO:0022857">
    <property type="term" value="F:transmembrane transporter activity"/>
    <property type="evidence" value="ECO:0007669"/>
    <property type="project" value="TreeGrafter"/>
</dbReference>
<keyword evidence="2" id="KW-1003">Cell membrane</keyword>
<evidence type="ECO:0000256" key="2">
    <source>
        <dbReference type="ARBA" id="ARBA00022475"/>
    </source>
</evidence>
<sequence length="442" mass="47294">MRLAWGQIKRRKVVTALCMTGISIGCAAIIVAISIGNAAQGYLETEIIGGMKLDEITVTPQGSSGPGEGGGAAGGERGLLTDDKVQVIQGFNHVKSVIATKQLGYFRSISSDNLISEGVNVVAVDLSKLKEQGHRFKEGGALEQIGAVVLNYGATTGWKDAETSERLTNMMNTDPNNPKLWEEFQMYEGTVTDMSGKSIQLEQMDNEKKLLGPQMYVGGVLDVPTGREAQFAIYDRQAYVSFDTAEWLADSLNLQNGTASKQRVYDSVTVKVDDLQNIKPLEDLISKLALNASDNLAMRDQIASQLDTFKAIALGVGVFILLLASISIIVAMTMSTHQRRRQIGIMKVLGANMPQIRNMFIVEASLLGLLGGLLGIVFAYLIINGLNSFITASAGMSGLQIAVTLGTLPIGIAFAVMTGILSGIYPAISAARTNALLAIKRD</sequence>
<dbReference type="Proteomes" id="UP000076796">
    <property type="component" value="Unassembled WGS sequence"/>
</dbReference>
<organism evidence="10 11">
    <name type="scientific">Paenibacillus glucanolyticus</name>
    <dbReference type="NCBI Taxonomy" id="59843"/>
    <lineage>
        <taxon>Bacteria</taxon>
        <taxon>Bacillati</taxon>
        <taxon>Bacillota</taxon>
        <taxon>Bacilli</taxon>
        <taxon>Bacillales</taxon>
        <taxon>Paenibacillaceae</taxon>
        <taxon>Paenibacillus</taxon>
    </lineage>
</organism>
<proteinExistence type="inferred from homology"/>
<evidence type="ECO:0000256" key="6">
    <source>
        <dbReference type="ARBA" id="ARBA00038076"/>
    </source>
</evidence>
<comment type="subcellular location">
    <subcellularLocation>
        <location evidence="1">Cell membrane</location>
        <topology evidence="1">Multi-pass membrane protein</topology>
    </subcellularLocation>
</comment>
<name>A0A163K0K6_9BACL</name>
<dbReference type="Pfam" id="PF02687">
    <property type="entry name" value="FtsX"/>
    <property type="match status" value="1"/>
</dbReference>
<evidence type="ECO:0000259" key="8">
    <source>
        <dbReference type="Pfam" id="PF02687"/>
    </source>
</evidence>
<dbReference type="OrthoDB" id="9770099at2"/>
<feature type="transmembrane region" description="Helical" evidence="7">
    <location>
        <begin position="12"/>
        <end position="35"/>
    </location>
</feature>
<dbReference type="InterPro" id="IPR003838">
    <property type="entry name" value="ABC3_permease_C"/>
</dbReference>
<dbReference type="InterPro" id="IPR025857">
    <property type="entry name" value="MacB_PCD"/>
</dbReference>
<keyword evidence="3 7" id="KW-0812">Transmembrane</keyword>
<feature type="domain" description="MacB-like periplasmic core" evidence="9">
    <location>
        <begin position="15"/>
        <end position="153"/>
    </location>
</feature>
<evidence type="ECO:0000259" key="9">
    <source>
        <dbReference type="Pfam" id="PF12704"/>
    </source>
</evidence>
<dbReference type="PROSITE" id="PS51257">
    <property type="entry name" value="PROKAR_LIPOPROTEIN"/>
    <property type="match status" value="1"/>
</dbReference>
<accession>A0A163K0K6</accession>
<feature type="domain" description="ABC3 transporter permease C-terminal" evidence="8">
    <location>
        <begin position="316"/>
        <end position="434"/>
    </location>
</feature>
<dbReference type="InterPro" id="IPR050250">
    <property type="entry name" value="Macrolide_Exporter_MacB"/>
</dbReference>
<feature type="transmembrane region" description="Helical" evidence="7">
    <location>
        <begin position="311"/>
        <end position="335"/>
    </location>
</feature>
<evidence type="ECO:0000256" key="3">
    <source>
        <dbReference type="ARBA" id="ARBA00022692"/>
    </source>
</evidence>
<dbReference type="AlphaFoldDB" id="A0A163K0K6"/>
<dbReference type="EMBL" id="LWMH01000001">
    <property type="protein sequence ID" value="KZS46916.1"/>
    <property type="molecule type" value="Genomic_DNA"/>
</dbReference>
<evidence type="ECO:0000256" key="7">
    <source>
        <dbReference type="SAM" id="Phobius"/>
    </source>
</evidence>
<evidence type="ECO:0000313" key="11">
    <source>
        <dbReference type="Proteomes" id="UP000076796"/>
    </source>
</evidence>
<evidence type="ECO:0000313" key="10">
    <source>
        <dbReference type="EMBL" id="KZS46916.1"/>
    </source>
</evidence>
<evidence type="ECO:0000256" key="5">
    <source>
        <dbReference type="ARBA" id="ARBA00023136"/>
    </source>
</evidence>
<dbReference type="PANTHER" id="PTHR30572">
    <property type="entry name" value="MEMBRANE COMPONENT OF TRANSPORTER-RELATED"/>
    <property type="match status" value="1"/>
</dbReference>
<dbReference type="PANTHER" id="PTHR30572:SF4">
    <property type="entry name" value="ABC TRANSPORTER PERMEASE YTRF"/>
    <property type="match status" value="1"/>
</dbReference>
<feature type="transmembrane region" description="Helical" evidence="7">
    <location>
        <begin position="356"/>
        <end position="383"/>
    </location>
</feature>